<accession>A0A8B7N379</accession>
<feature type="transmembrane region" description="Helical" evidence="16">
    <location>
        <begin position="240"/>
        <end position="260"/>
    </location>
</feature>
<dbReference type="InterPro" id="IPR018491">
    <property type="entry name" value="SLC12_C"/>
</dbReference>
<keyword evidence="6" id="KW-0769">Symport</keyword>
<evidence type="ECO:0000256" key="8">
    <source>
        <dbReference type="ARBA" id="ARBA00022989"/>
    </source>
</evidence>
<keyword evidence="4" id="KW-0633">Potassium transport</keyword>
<evidence type="ECO:0000256" key="14">
    <source>
        <dbReference type="ARBA" id="ARBA00023214"/>
    </source>
</evidence>
<evidence type="ECO:0000259" key="18">
    <source>
        <dbReference type="Pfam" id="PF03522"/>
    </source>
</evidence>
<dbReference type="Gene3D" id="1.20.1740.10">
    <property type="entry name" value="Amino acid/polyamine transporter I"/>
    <property type="match status" value="1"/>
</dbReference>
<organism evidence="19 20">
    <name type="scientific">Hyalella azteca</name>
    <name type="common">Amphipod</name>
    <dbReference type="NCBI Taxonomy" id="294128"/>
    <lineage>
        <taxon>Eukaryota</taxon>
        <taxon>Metazoa</taxon>
        <taxon>Ecdysozoa</taxon>
        <taxon>Arthropoda</taxon>
        <taxon>Crustacea</taxon>
        <taxon>Multicrustacea</taxon>
        <taxon>Malacostraca</taxon>
        <taxon>Eumalacostraca</taxon>
        <taxon>Peracarida</taxon>
        <taxon>Amphipoda</taxon>
        <taxon>Senticaudata</taxon>
        <taxon>Talitrida</taxon>
        <taxon>Talitroidea</taxon>
        <taxon>Hyalellidae</taxon>
        <taxon>Hyalella</taxon>
    </lineage>
</organism>
<dbReference type="InterPro" id="IPR004841">
    <property type="entry name" value="AA-permease/SLC12A_dom"/>
</dbReference>
<dbReference type="PANTHER" id="PTHR11827:SF103">
    <property type="entry name" value="SODIUM CHLORIDE COTRANSPORTER 69, ISOFORM E"/>
    <property type="match status" value="1"/>
</dbReference>
<evidence type="ECO:0000256" key="5">
    <source>
        <dbReference type="ARBA" id="ARBA00022692"/>
    </source>
</evidence>
<dbReference type="Proteomes" id="UP000694843">
    <property type="component" value="Unplaced"/>
</dbReference>
<keyword evidence="14" id="KW-0868">Chloride</keyword>
<keyword evidence="19" id="KW-1185">Reference proteome</keyword>
<evidence type="ECO:0000256" key="16">
    <source>
        <dbReference type="SAM" id="Phobius"/>
    </source>
</evidence>
<feature type="domain" description="Amino acid permease/ SLC12A" evidence="17">
    <location>
        <begin position="90"/>
        <end position="612"/>
    </location>
</feature>
<proteinExistence type="inferred from homology"/>
<feature type="transmembrane region" description="Helical" evidence="16">
    <location>
        <begin position="472"/>
        <end position="491"/>
    </location>
</feature>
<feature type="domain" description="SLC12A transporter C-terminal" evidence="18">
    <location>
        <begin position="778"/>
        <end position="993"/>
    </location>
</feature>
<dbReference type="GO" id="GO:0055064">
    <property type="term" value="P:chloride ion homeostasis"/>
    <property type="evidence" value="ECO:0007669"/>
    <property type="project" value="TreeGrafter"/>
</dbReference>
<evidence type="ECO:0000313" key="19">
    <source>
        <dbReference type="Proteomes" id="UP000694843"/>
    </source>
</evidence>
<dbReference type="GeneID" id="108665757"/>
<dbReference type="PANTHER" id="PTHR11827">
    <property type="entry name" value="SOLUTE CARRIER FAMILY 12, CATION COTRANSPORTERS"/>
    <property type="match status" value="1"/>
</dbReference>
<dbReference type="GO" id="GO:1990573">
    <property type="term" value="P:potassium ion import across plasma membrane"/>
    <property type="evidence" value="ECO:0007669"/>
    <property type="project" value="TreeGrafter"/>
</dbReference>
<dbReference type="InterPro" id="IPR004842">
    <property type="entry name" value="SLC12A_fam"/>
</dbReference>
<dbReference type="NCBIfam" id="TIGR00930">
    <property type="entry name" value="2a30"/>
    <property type="match status" value="1"/>
</dbReference>
<evidence type="ECO:0000256" key="10">
    <source>
        <dbReference type="ARBA" id="ARBA00023065"/>
    </source>
</evidence>
<dbReference type="GO" id="GO:0008511">
    <property type="term" value="F:sodium:potassium:chloride symporter activity"/>
    <property type="evidence" value="ECO:0007669"/>
    <property type="project" value="TreeGrafter"/>
</dbReference>
<feature type="transmembrane region" description="Helical" evidence="16">
    <location>
        <begin position="497"/>
        <end position="518"/>
    </location>
</feature>
<dbReference type="GO" id="GO:0055078">
    <property type="term" value="P:sodium ion homeostasis"/>
    <property type="evidence" value="ECO:0007669"/>
    <property type="project" value="TreeGrafter"/>
</dbReference>
<feature type="compositionally biased region" description="Basic and acidic residues" evidence="15">
    <location>
        <begin position="51"/>
        <end position="65"/>
    </location>
</feature>
<dbReference type="FunFam" id="1.20.1740.10:FF:000022">
    <property type="entry name" value="Bumetanide-sensitive na-k-cl cotransport protein"/>
    <property type="match status" value="1"/>
</dbReference>
<dbReference type="Pfam" id="PF00324">
    <property type="entry name" value="AA_permease"/>
    <property type="match status" value="1"/>
</dbReference>
<evidence type="ECO:0000256" key="11">
    <source>
        <dbReference type="ARBA" id="ARBA00023136"/>
    </source>
</evidence>
<evidence type="ECO:0000256" key="12">
    <source>
        <dbReference type="ARBA" id="ARBA00023180"/>
    </source>
</evidence>
<evidence type="ECO:0000313" key="20">
    <source>
        <dbReference type="RefSeq" id="XP_018008040.1"/>
    </source>
</evidence>
<dbReference type="RefSeq" id="XP_018008040.1">
    <property type="nucleotide sequence ID" value="XM_018152551.2"/>
</dbReference>
<feature type="transmembrane region" description="Helical" evidence="16">
    <location>
        <begin position="295"/>
        <end position="317"/>
    </location>
</feature>
<keyword evidence="13" id="KW-0739">Sodium transport</keyword>
<keyword evidence="7" id="KW-0630">Potassium</keyword>
<evidence type="ECO:0000256" key="7">
    <source>
        <dbReference type="ARBA" id="ARBA00022958"/>
    </source>
</evidence>
<dbReference type="InterPro" id="IPR002443">
    <property type="entry name" value="SLC12A1/SLC12A2"/>
</dbReference>
<dbReference type="OMA" id="PWMITEQ"/>
<feature type="domain" description="SLC12A transporter C-terminal" evidence="18">
    <location>
        <begin position="621"/>
        <end position="762"/>
    </location>
</feature>
<dbReference type="GO" id="GO:0055075">
    <property type="term" value="P:potassium ion homeostasis"/>
    <property type="evidence" value="ECO:0007669"/>
    <property type="project" value="TreeGrafter"/>
</dbReference>
<dbReference type="OrthoDB" id="2020542at2759"/>
<evidence type="ECO:0000256" key="2">
    <source>
        <dbReference type="ARBA" id="ARBA00010593"/>
    </source>
</evidence>
<gene>
    <name evidence="20" type="primary">LOC108665757</name>
</gene>
<feature type="transmembrane region" description="Helical" evidence="16">
    <location>
        <begin position="91"/>
        <end position="112"/>
    </location>
</feature>
<dbReference type="GO" id="GO:0006884">
    <property type="term" value="P:cell volume homeostasis"/>
    <property type="evidence" value="ECO:0007669"/>
    <property type="project" value="TreeGrafter"/>
</dbReference>
<feature type="region of interest" description="Disordered" evidence="15">
    <location>
        <begin position="51"/>
        <end position="71"/>
    </location>
</feature>
<dbReference type="Pfam" id="PF03522">
    <property type="entry name" value="SLC12"/>
    <property type="match status" value="2"/>
</dbReference>
<name>A0A8B7N379_HYAAZ</name>
<keyword evidence="5 16" id="KW-0812">Transmembrane</keyword>
<evidence type="ECO:0000256" key="15">
    <source>
        <dbReference type="SAM" id="MobiDB-lite"/>
    </source>
</evidence>
<feature type="transmembrane region" description="Helical" evidence="16">
    <location>
        <begin position="211"/>
        <end position="233"/>
    </location>
</feature>
<keyword evidence="10" id="KW-0406">Ion transport</keyword>
<dbReference type="PRINTS" id="PR01207">
    <property type="entry name" value="NAKCLTRNSPRT"/>
</dbReference>
<feature type="transmembrane region" description="Helical" evidence="16">
    <location>
        <begin position="422"/>
        <end position="446"/>
    </location>
</feature>
<comment type="subcellular location">
    <subcellularLocation>
        <location evidence="1">Membrane</location>
        <topology evidence="1">Multi-pass membrane protein</topology>
    </subcellularLocation>
</comment>
<protein>
    <submittedName>
        <fullName evidence="20">Bumetanide-sensitive sodium-(Potassium)-chloride cotransporter</fullName>
    </submittedName>
</protein>
<feature type="transmembrane region" description="Helical" evidence="16">
    <location>
        <begin position="530"/>
        <end position="549"/>
    </location>
</feature>
<feature type="transmembrane region" description="Helical" evidence="16">
    <location>
        <begin position="329"/>
        <end position="347"/>
    </location>
</feature>
<dbReference type="GO" id="GO:0016020">
    <property type="term" value="C:membrane"/>
    <property type="evidence" value="ECO:0007669"/>
    <property type="project" value="UniProtKB-SubCell"/>
</dbReference>
<sequence length="994" mass="110729">MSRLSVDHSGDPHYDTNYQRSLRHYITREALPSESNYRNIHTIHQERPTLDDLHDSTYKPKKADEQTGNDDVEAKVQKRGKVIKFGWKQGVLMRCLLNIWGVMLFLRISWVVGEAGLIEALVIVCFGNTVTFITAISMSAVATNGLIAGGGVYYMISRSLGPEFGGSIGLMFTIANSIAVATYIIGFVESLQDMLFFYFDTVMIDGGVNDIRAVGTGVLFALMILAIVGMDWVTRVQMMLLFLLLASQLDVIIGCFIGPMTDEERARGFVGWNGEVFSDNMLREYRDYDGEPQNIISVFAVFFTAVTGIVAGANLSGDLKDPGSAIPKGTLLAIGITFCSYILYPFLLAANVVRDASGNTTAFKEFYYTNETVNILDSPTFTECSTTGYDYVTEDNETVLACEFGLHNSFQVMELVAAWGPLIYIGCFAATLSSAIASLVGAPRVLQALAKDRLYPGIFMFSKGFGANNDPVNGYCLVFVLAFLCIMIGNLNAVSTLLSNFFLASYSLINFSCFHASFIKIGRFRPIFQYYNLWVSLFGGVLCLVTMFLIDWITALITFLVTIGLYLFVSYRKPDVNWGSSTQSASYVSALRATLTLQTVVDHVKNYRPQILVMSGRPSSRPPLLDFANLITKNLSMMVCVEVSKDMDWKTRTVYINKCNDWLIEKKYKAFYNLVKADRLDEGAVNLFQLAGLGKLKPNVVLLGFKSDWSVCDKQELKAYFNTLHAAFNMQLGIAILRLSNGTDYSNIIADDESPKISEGIVNEGADIETTPRAEAKKRKFSFSAAYTGPGGAKLPKEILDGVTIFKRKQGEGTIDVWWLYDDGGLTLLLPYILTTRSNWSNCKLRIFALANRRDELDMEQRSMANLLSKFRIDYGDVIVIPDAMSGVSDASRREFQGLIEKFRTTAKCADDGVSITEEELANQKDKTNRHIRLKELLLENSSTASLIIMTLPMPRKGQVSASLYMAWLDYMSKGMPPFLFVRGNQQSVLTFYM</sequence>
<comment type="similarity">
    <text evidence="2">Belongs to the SLC12A transporter family.</text>
</comment>
<keyword evidence="12" id="KW-0325">Glycoprotein</keyword>
<evidence type="ECO:0000259" key="17">
    <source>
        <dbReference type="Pfam" id="PF00324"/>
    </source>
</evidence>
<dbReference type="KEGG" id="hazt:108665757"/>
<evidence type="ECO:0000256" key="9">
    <source>
        <dbReference type="ARBA" id="ARBA00023053"/>
    </source>
</evidence>
<feature type="transmembrane region" description="Helical" evidence="16">
    <location>
        <begin position="132"/>
        <end position="156"/>
    </location>
</feature>
<dbReference type="AlphaFoldDB" id="A0A8B7N379"/>
<evidence type="ECO:0000256" key="6">
    <source>
        <dbReference type="ARBA" id="ARBA00022847"/>
    </source>
</evidence>
<keyword evidence="9" id="KW-0915">Sodium</keyword>
<feature type="transmembrane region" description="Helical" evidence="16">
    <location>
        <begin position="168"/>
        <end position="191"/>
    </location>
</feature>
<evidence type="ECO:0000256" key="3">
    <source>
        <dbReference type="ARBA" id="ARBA00022448"/>
    </source>
</evidence>
<keyword evidence="11 16" id="KW-0472">Membrane</keyword>
<evidence type="ECO:0000256" key="13">
    <source>
        <dbReference type="ARBA" id="ARBA00023201"/>
    </source>
</evidence>
<keyword evidence="3" id="KW-0813">Transport</keyword>
<reference evidence="20" key="1">
    <citation type="submission" date="2025-08" db="UniProtKB">
        <authorList>
            <consortium name="RefSeq"/>
        </authorList>
    </citation>
    <scope>IDENTIFICATION</scope>
    <source>
        <tissue evidence="20">Whole organism</tissue>
    </source>
</reference>
<evidence type="ECO:0000256" key="4">
    <source>
        <dbReference type="ARBA" id="ARBA00022538"/>
    </source>
</evidence>
<keyword evidence="8 16" id="KW-1133">Transmembrane helix</keyword>
<evidence type="ECO:0000256" key="1">
    <source>
        <dbReference type="ARBA" id="ARBA00004141"/>
    </source>
</evidence>